<keyword evidence="3" id="KW-1185">Reference proteome</keyword>
<keyword evidence="1" id="KW-0812">Transmembrane</keyword>
<evidence type="ECO:0000313" key="2">
    <source>
        <dbReference type="EMBL" id="MEQ2219411.1"/>
    </source>
</evidence>
<dbReference type="Proteomes" id="UP001434883">
    <property type="component" value="Unassembled WGS sequence"/>
</dbReference>
<evidence type="ECO:0008006" key="4">
    <source>
        <dbReference type="Google" id="ProtNLM"/>
    </source>
</evidence>
<evidence type="ECO:0000313" key="3">
    <source>
        <dbReference type="Proteomes" id="UP001434883"/>
    </source>
</evidence>
<sequence>MFLHHCFQAQAVSLLLLFFWGVFLTKMFYKIENCPHNLRVLQSQGLHRAVANSRDVSCWSSVWVLCRRDISLSVSVNGFRSRSQETTARSFSCYYCFSKKRKKKSYITKKQRHSKQRHNPLQNAHRYALFFYMNYLRRNPIKGDRLLTSLKYLFFDCKERRISLN</sequence>
<reference evidence="2 3" key="1">
    <citation type="submission" date="2021-06" db="EMBL/GenBank/DDBJ databases">
        <authorList>
            <person name="Palmer J.M."/>
        </authorList>
    </citation>
    <scope>NUCLEOTIDE SEQUENCE [LARGE SCALE GENOMIC DNA]</scope>
    <source>
        <strain evidence="2 3">XC_2019</strain>
        <tissue evidence="2">Muscle</tissue>
    </source>
</reference>
<organism evidence="2 3">
    <name type="scientific">Xenoophorus captivus</name>
    <dbReference type="NCBI Taxonomy" id="1517983"/>
    <lineage>
        <taxon>Eukaryota</taxon>
        <taxon>Metazoa</taxon>
        <taxon>Chordata</taxon>
        <taxon>Craniata</taxon>
        <taxon>Vertebrata</taxon>
        <taxon>Euteleostomi</taxon>
        <taxon>Actinopterygii</taxon>
        <taxon>Neopterygii</taxon>
        <taxon>Teleostei</taxon>
        <taxon>Neoteleostei</taxon>
        <taxon>Acanthomorphata</taxon>
        <taxon>Ovalentaria</taxon>
        <taxon>Atherinomorphae</taxon>
        <taxon>Cyprinodontiformes</taxon>
        <taxon>Goodeidae</taxon>
        <taxon>Xenoophorus</taxon>
    </lineage>
</organism>
<keyword evidence="1" id="KW-1133">Transmembrane helix</keyword>
<proteinExistence type="predicted"/>
<evidence type="ECO:0000256" key="1">
    <source>
        <dbReference type="SAM" id="Phobius"/>
    </source>
</evidence>
<keyword evidence="1" id="KW-0472">Membrane</keyword>
<comment type="caution">
    <text evidence="2">The sequence shown here is derived from an EMBL/GenBank/DDBJ whole genome shotgun (WGS) entry which is preliminary data.</text>
</comment>
<accession>A0ABV0SHV9</accession>
<name>A0ABV0SHV9_9TELE</name>
<feature type="transmembrane region" description="Helical" evidence="1">
    <location>
        <begin position="12"/>
        <end position="29"/>
    </location>
</feature>
<protein>
    <recommendedName>
        <fullName evidence="4">Secreted protein</fullName>
    </recommendedName>
</protein>
<gene>
    <name evidence="2" type="ORF">XENOCAPTIV_017408</name>
</gene>
<dbReference type="EMBL" id="JAHRIN010079250">
    <property type="protein sequence ID" value="MEQ2219411.1"/>
    <property type="molecule type" value="Genomic_DNA"/>
</dbReference>